<feature type="transmembrane region" description="Helical" evidence="2">
    <location>
        <begin position="135"/>
        <end position="155"/>
    </location>
</feature>
<dbReference type="EMBL" id="CP036426">
    <property type="protein sequence ID" value="QDV33624.1"/>
    <property type="molecule type" value="Genomic_DNA"/>
</dbReference>
<sequence>MAPNHSNDPVPPRAADRPIDLPRPIGRARAAIPALVFAATLGVLVDPPRVSGNVWSRYMTIESIVERGTLRVDDSPYLGPSGSPDLAKFDGRLYSDKPPVLPALGAAVYGPMHRAGYRMFDLRSPRDFVASFGPVNRALVVLLIALPSALALYGLRRILQAVDVARWLSDLLTIGFGASSLLLTYGVTFNNHSVAAGLLTMAFAVVLLGPSRGRGGMLRSGTSGVLAGLAATIDLPAGGAMWLGLLCWTAVRSRRAATAYAIGSASPLLLHCVLQSLVTGSPLPVEMYPESLSYEGSYWATEIGTYEETIPRGEFLVELLVGPQGWLTVTPILAFSPIGVALTMLRRRDAMRAGAIVVAVVTVVLLGYYSFGVRRTDYSGQSFGVRHLLPISPLAFAYAAASLQWLRLGIWRIVFVASMLIGGVYAVEGMEDPWSRIERRSDLPLRVVGRFVLYPWSSYRR</sequence>
<keyword evidence="2" id="KW-1133">Transmembrane helix</keyword>
<reference evidence="3 4" key="1">
    <citation type="submission" date="2019-02" db="EMBL/GenBank/DDBJ databases">
        <title>Deep-cultivation of Planctomycetes and their phenomic and genomic characterization uncovers novel biology.</title>
        <authorList>
            <person name="Wiegand S."/>
            <person name="Jogler M."/>
            <person name="Boedeker C."/>
            <person name="Pinto D."/>
            <person name="Vollmers J."/>
            <person name="Rivas-Marin E."/>
            <person name="Kohn T."/>
            <person name="Peeters S.H."/>
            <person name="Heuer A."/>
            <person name="Rast P."/>
            <person name="Oberbeckmann S."/>
            <person name="Bunk B."/>
            <person name="Jeske O."/>
            <person name="Meyerdierks A."/>
            <person name="Storesund J.E."/>
            <person name="Kallscheuer N."/>
            <person name="Luecker S."/>
            <person name="Lage O.M."/>
            <person name="Pohl T."/>
            <person name="Merkel B.J."/>
            <person name="Hornburger P."/>
            <person name="Mueller R.-W."/>
            <person name="Bruemmer F."/>
            <person name="Labrenz M."/>
            <person name="Spormann A.M."/>
            <person name="Op den Camp H."/>
            <person name="Overmann J."/>
            <person name="Amann R."/>
            <person name="Jetten M.S.M."/>
            <person name="Mascher T."/>
            <person name="Medema M.H."/>
            <person name="Devos D.P."/>
            <person name="Kaster A.-K."/>
            <person name="Ovreas L."/>
            <person name="Rohde M."/>
            <person name="Galperin M.Y."/>
            <person name="Jogler C."/>
        </authorList>
    </citation>
    <scope>NUCLEOTIDE SEQUENCE [LARGE SCALE GENOMIC DNA]</scope>
    <source>
        <strain evidence="3 4">ElP</strain>
    </source>
</reference>
<dbReference type="KEGG" id="tpla:ElP_15000"/>
<name>A0A518GYF8_9BACT</name>
<evidence type="ECO:0000256" key="1">
    <source>
        <dbReference type="SAM" id="MobiDB-lite"/>
    </source>
</evidence>
<evidence type="ECO:0000313" key="4">
    <source>
        <dbReference type="Proteomes" id="UP000317835"/>
    </source>
</evidence>
<feature type="transmembrane region" description="Helical" evidence="2">
    <location>
        <begin position="383"/>
        <end position="401"/>
    </location>
</feature>
<dbReference type="Proteomes" id="UP000317835">
    <property type="component" value="Chromosome"/>
</dbReference>
<feature type="transmembrane region" description="Helical" evidence="2">
    <location>
        <begin position="352"/>
        <end position="371"/>
    </location>
</feature>
<proteinExistence type="predicted"/>
<gene>
    <name evidence="3" type="ORF">ElP_15000</name>
</gene>
<keyword evidence="2" id="KW-0472">Membrane</keyword>
<feature type="transmembrane region" description="Helical" evidence="2">
    <location>
        <begin position="223"/>
        <end position="245"/>
    </location>
</feature>
<evidence type="ECO:0000313" key="3">
    <source>
        <dbReference type="EMBL" id="QDV33624.1"/>
    </source>
</evidence>
<accession>A0A518GYF8</accession>
<feature type="transmembrane region" description="Helical" evidence="2">
    <location>
        <begin position="167"/>
        <end position="187"/>
    </location>
</feature>
<protein>
    <recommendedName>
        <fullName evidence="5">Glycosyltransferase RgtA/B/C/D-like domain-containing protein</fullName>
    </recommendedName>
</protein>
<organism evidence="3 4">
    <name type="scientific">Tautonia plasticadhaerens</name>
    <dbReference type="NCBI Taxonomy" id="2527974"/>
    <lineage>
        <taxon>Bacteria</taxon>
        <taxon>Pseudomonadati</taxon>
        <taxon>Planctomycetota</taxon>
        <taxon>Planctomycetia</taxon>
        <taxon>Isosphaerales</taxon>
        <taxon>Isosphaeraceae</taxon>
        <taxon>Tautonia</taxon>
    </lineage>
</organism>
<keyword evidence="4" id="KW-1185">Reference proteome</keyword>
<dbReference type="AlphaFoldDB" id="A0A518GYF8"/>
<feature type="region of interest" description="Disordered" evidence="1">
    <location>
        <begin position="1"/>
        <end position="21"/>
    </location>
</feature>
<keyword evidence="2" id="KW-0812">Transmembrane</keyword>
<evidence type="ECO:0000256" key="2">
    <source>
        <dbReference type="SAM" id="Phobius"/>
    </source>
</evidence>
<feature type="transmembrane region" description="Helical" evidence="2">
    <location>
        <begin position="408"/>
        <end position="427"/>
    </location>
</feature>
<dbReference type="RefSeq" id="WP_145267977.1">
    <property type="nucleotide sequence ID" value="NZ_CP036426.1"/>
</dbReference>
<feature type="transmembrane region" description="Helical" evidence="2">
    <location>
        <begin position="325"/>
        <end position="345"/>
    </location>
</feature>
<feature type="transmembrane region" description="Helical" evidence="2">
    <location>
        <begin position="193"/>
        <end position="211"/>
    </location>
</feature>
<dbReference type="OrthoDB" id="249104at2"/>
<evidence type="ECO:0008006" key="5">
    <source>
        <dbReference type="Google" id="ProtNLM"/>
    </source>
</evidence>